<keyword evidence="10" id="KW-1185">Reference proteome</keyword>
<accession>A0A117R272</accession>
<evidence type="ECO:0000259" key="8">
    <source>
        <dbReference type="PROSITE" id="PS50850"/>
    </source>
</evidence>
<feature type="transmembrane region" description="Helical" evidence="7">
    <location>
        <begin position="225"/>
        <end position="249"/>
    </location>
</feature>
<dbReference type="PANTHER" id="PTHR23513">
    <property type="entry name" value="INTEGRAL MEMBRANE EFFLUX PROTEIN-RELATED"/>
    <property type="match status" value="1"/>
</dbReference>
<keyword evidence="5 7" id="KW-1133">Transmembrane helix</keyword>
<dbReference type="GO" id="GO:0022857">
    <property type="term" value="F:transmembrane transporter activity"/>
    <property type="evidence" value="ECO:0007669"/>
    <property type="project" value="InterPro"/>
</dbReference>
<feature type="transmembrane region" description="Helical" evidence="7">
    <location>
        <begin position="46"/>
        <end position="67"/>
    </location>
</feature>
<dbReference type="InterPro" id="IPR036259">
    <property type="entry name" value="MFS_trans_sf"/>
</dbReference>
<feature type="transmembrane region" description="Helical" evidence="7">
    <location>
        <begin position="103"/>
        <end position="123"/>
    </location>
</feature>
<dbReference type="PANTHER" id="PTHR23513:SF6">
    <property type="entry name" value="MAJOR FACILITATOR SUPERFAMILY ASSOCIATED DOMAIN-CONTAINING PROTEIN"/>
    <property type="match status" value="1"/>
</dbReference>
<feature type="transmembrane region" description="Helical" evidence="7">
    <location>
        <begin position="381"/>
        <end position="400"/>
    </location>
</feature>
<name>A0A117R272_9ACTN</name>
<dbReference type="PRINTS" id="PR01988">
    <property type="entry name" value="EXPORTERBACE"/>
</dbReference>
<dbReference type="CDD" id="cd06173">
    <property type="entry name" value="MFS_MefA_like"/>
    <property type="match status" value="1"/>
</dbReference>
<keyword evidence="3" id="KW-1003">Cell membrane</keyword>
<dbReference type="Proteomes" id="UP000054375">
    <property type="component" value="Unassembled WGS sequence"/>
</dbReference>
<keyword evidence="6 7" id="KW-0472">Membrane</keyword>
<feature type="transmembrane region" description="Helical" evidence="7">
    <location>
        <begin position="290"/>
        <end position="307"/>
    </location>
</feature>
<evidence type="ECO:0000256" key="5">
    <source>
        <dbReference type="ARBA" id="ARBA00022989"/>
    </source>
</evidence>
<feature type="transmembrane region" description="Helical" evidence="7">
    <location>
        <begin position="313"/>
        <end position="333"/>
    </location>
</feature>
<comment type="subcellular location">
    <subcellularLocation>
        <location evidence="1">Cell membrane</location>
        <topology evidence="1">Multi-pass membrane protein</topology>
    </subcellularLocation>
</comment>
<evidence type="ECO:0000256" key="4">
    <source>
        <dbReference type="ARBA" id="ARBA00022692"/>
    </source>
</evidence>
<keyword evidence="2" id="KW-0813">Transport</keyword>
<organism evidence="9 10">
    <name type="scientific">Streptomyces griseorubiginosus</name>
    <dbReference type="NCBI Taxonomy" id="67304"/>
    <lineage>
        <taxon>Bacteria</taxon>
        <taxon>Bacillati</taxon>
        <taxon>Actinomycetota</taxon>
        <taxon>Actinomycetes</taxon>
        <taxon>Kitasatosporales</taxon>
        <taxon>Streptomycetaceae</taxon>
        <taxon>Streptomyces</taxon>
    </lineage>
</organism>
<dbReference type="GO" id="GO:0005886">
    <property type="term" value="C:plasma membrane"/>
    <property type="evidence" value="ECO:0007669"/>
    <property type="project" value="UniProtKB-SubCell"/>
</dbReference>
<protein>
    <submittedName>
        <fullName evidence="9">Transporter</fullName>
    </submittedName>
</protein>
<dbReference type="Gene3D" id="1.20.1250.20">
    <property type="entry name" value="MFS general substrate transporter like domains"/>
    <property type="match status" value="1"/>
</dbReference>
<feature type="transmembrane region" description="Helical" evidence="7">
    <location>
        <begin position="255"/>
        <end position="278"/>
    </location>
</feature>
<evidence type="ECO:0000256" key="7">
    <source>
        <dbReference type="SAM" id="Phobius"/>
    </source>
</evidence>
<feature type="transmembrane region" description="Helical" evidence="7">
    <location>
        <begin position="76"/>
        <end position="97"/>
    </location>
</feature>
<proteinExistence type="predicted"/>
<dbReference type="InterPro" id="IPR022324">
    <property type="entry name" value="Bacilysin_exporter_BacE_put"/>
</dbReference>
<dbReference type="SUPFAM" id="SSF103473">
    <property type="entry name" value="MFS general substrate transporter"/>
    <property type="match status" value="1"/>
</dbReference>
<evidence type="ECO:0000313" key="9">
    <source>
        <dbReference type="EMBL" id="KUN66840.1"/>
    </source>
</evidence>
<dbReference type="AlphaFoldDB" id="A0A117R272"/>
<evidence type="ECO:0000256" key="3">
    <source>
        <dbReference type="ARBA" id="ARBA00022475"/>
    </source>
</evidence>
<sequence>MTSLWRDGRFVRYWASSAVSQFGDRVSEVAVPLVAVTVLDASAGQVAVLTALAWAPNLLALVLGAWVDGRARKRRLLVLMDLVRAVVLLSLPVAHIWGHITLGQLYAVVLLGGLAGVVAGCAWQPLFARIVPRSSYVAANSSFSAARSASFVAGPAVGGGLVQALSAPVAVLADALSFVVSALLLGRAPVDEPAPAARSGTTGLALLRDAREGLLFVLRQPVLRAGLGCTTTINFFTFLAGTGMVVLFADRELRLSPGAIGLTLGIGATGSLLGALTAPWLSRRIGVGRCVAVGAVLFPAPFALAAVAGGPAWAGALLLGAAQFLVGLGVMWFDVPLNSLQAAVTPDALRSRVVGAYSTVNYGIRPLGAVVGGVLATTVGLRTTFVVVAVGGVLSVLWLLPSPVPGIRRLADLDDGPAAERTADTAHGEEGAHAA</sequence>
<evidence type="ECO:0000256" key="6">
    <source>
        <dbReference type="ARBA" id="ARBA00023136"/>
    </source>
</evidence>
<comment type="caution">
    <text evidence="9">The sequence shown here is derived from an EMBL/GenBank/DDBJ whole genome shotgun (WGS) entry which is preliminary data.</text>
</comment>
<dbReference type="RefSeq" id="WP_062238132.1">
    <property type="nucleotide sequence ID" value="NZ_JBPJFL010000001.1"/>
</dbReference>
<dbReference type="Pfam" id="PF05977">
    <property type="entry name" value="MFS_3"/>
    <property type="match status" value="1"/>
</dbReference>
<feature type="domain" description="Major facilitator superfamily (MFS) profile" evidence="8">
    <location>
        <begin position="214"/>
        <end position="435"/>
    </location>
</feature>
<reference evidence="9 10" key="1">
    <citation type="submission" date="2015-10" db="EMBL/GenBank/DDBJ databases">
        <title>Draft genome sequence of Streptomyces griseorubiginosus DSM 40469, type strain for the species Streptomyces griseorubiginosus.</title>
        <authorList>
            <person name="Ruckert C."/>
            <person name="Winkler A."/>
            <person name="Kalinowski J."/>
            <person name="Kampfer P."/>
            <person name="Glaeser S."/>
        </authorList>
    </citation>
    <scope>NUCLEOTIDE SEQUENCE [LARGE SCALE GENOMIC DNA]</scope>
    <source>
        <strain evidence="9 10">DSM 40469</strain>
    </source>
</reference>
<evidence type="ECO:0000313" key="10">
    <source>
        <dbReference type="Proteomes" id="UP000054375"/>
    </source>
</evidence>
<evidence type="ECO:0000256" key="2">
    <source>
        <dbReference type="ARBA" id="ARBA00022448"/>
    </source>
</evidence>
<gene>
    <name evidence="9" type="ORF">AQJ54_16700</name>
</gene>
<dbReference type="PROSITE" id="PS50850">
    <property type="entry name" value="MFS"/>
    <property type="match status" value="1"/>
</dbReference>
<feature type="transmembrane region" description="Helical" evidence="7">
    <location>
        <begin position="354"/>
        <end position="375"/>
    </location>
</feature>
<dbReference type="EMBL" id="LMWV01000014">
    <property type="protein sequence ID" value="KUN66840.1"/>
    <property type="molecule type" value="Genomic_DNA"/>
</dbReference>
<dbReference type="InterPro" id="IPR010290">
    <property type="entry name" value="TM_effector"/>
</dbReference>
<keyword evidence="4 7" id="KW-0812">Transmembrane</keyword>
<evidence type="ECO:0000256" key="1">
    <source>
        <dbReference type="ARBA" id="ARBA00004651"/>
    </source>
</evidence>
<dbReference type="InterPro" id="IPR020846">
    <property type="entry name" value="MFS_dom"/>
</dbReference>